<dbReference type="GO" id="GO:0070628">
    <property type="term" value="F:proteasome binding"/>
    <property type="evidence" value="ECO:0007669"/>
    <property type="project" value="EnsemblFungi"/>
</dbReference>
<dbReference type="GO" id="GO:0035617">
    <property type="term" value="P:stress granule disassembly"/>
    <property type="evidence" value="ECO:0007669"/>
    <property type="project" value="EnsemblFungi"/>
</dbReference>
<dbReference type="GO" id="GO:0005737">
    <property type="term" value="C:cytoplasm"/>
    <property type="evidence" value="ECO:0007669"/>
    <property type="project" value="TreeGrafter"/>
</dbReference>
<dbReference type="GO" id="GO:1903843">
    <property type="term" value="P:cellular response to arsenite ion"/>
    <property type="evidence" value="ECO:0007669"/>
    <property type="project" value="EnsemblFungi"/>
</dbReference>
<dbReference type="PROSITE" id="PS51039">
    <property type="entry name" value="ZF_AN1"/>
    <property type="match status" value="1"/>
</dbReference>
<dbReference type="SMART" id="SM00154">
    <property type="entry name" value="ZnF_AN1"/>
    <property type="match status" value="1"/>
</dbReference>
<dbReference type="FunCoup" id="G8ZWA9">
    <property type="interactions" value="239"/>
</dbReference>
<feature type="domain" description="AN1-type" evidence="5">
    <location>
        <begin position="12"/>
        <end position="58"/>
    </location>
</feature>
<keyword evidence="2 4" id="KW-0863">Zinc-finger</keyword>
<reference evidence="6 7" key="1">
    <citation type="journal article" date="2011" name="Proc. Natl. Acad. Sci. U.S.A.">
        <title>Evolutionary erosion of yeast sex chromosomes by mating-type switching accidents.</title>
        <authorList>
            <person name="Gordon J.L."/>
            <person name="Armisen D."/>
            <person name="Proux-Wera E."/>
            <person name="Oheigeartaigh S.S."/>
            <person name="Byrne K.P."/>
            <person name="Wolfe K.H."/>
        </authorList>
    </citation>
    <scope>NUCLEOTIDE SEQUENCE [LARGE SCALE GENOMIC DNA]</scope>
    <source>
        <strain evidence="7">ATCC 10662 / CBS 1146 / NBRC 0425 / NCYC 2629 / NRRL Y-866</strain>
    </source>
</reference>
<evidence type="ECO:0000256" key="2">
    <source>
        <dbReference type="ARBA" id="ARBA00022771"/>
    </source>
</evidence>
<evidence type="ECO:0000256" key="3">
    <source>
        <dbReference type="ARBA" id="ARBA00022833"/>
    </source>
</evidence>
<dbReference type="PANTHER" id="PTHR14677">
    <property type="entry name" value="ARSENITE INDUCUBLE RNA ASSOCIATED PROTEIN AIP-1-RELATED"/>
    <property type="match status" value="1"/>
</dbReference>
<gene>
    <name evidence="6" type="primary">TDEL0F00920</name>
    <name evidence="6" type="ORF">TDEL_0F00920</name>
</gene>
<name>G8ZWA9_TORDE</name>
<dbReference type="Gene3D" id="4.10.1110.10">
    <property type="entry name" value="AN1-like Zinc finger"/>
    <property type="match status" value="1"/>
</dbReference>
<dbReference type="GO" id="GO:0008270">
    <property type="term" value="F:zinc ion binding"/>
    <property type="evidence" value="ECO:0007669"/>
    <property type="project" value="UniProtKB-KW"/>
</dbReference>
<keyword evidence="1" id="KW-0479">Metal-binding</keyword>
<dbReference type="PANTHER" id="PTHR14677:SF40">
    <property type="entry name" value="CDC48-ASSOCIATED UBIQUITIN-LIKE_ZINC FINGER PROTEIN 1"/>
    <property type="match status" value="1"/>
</dbReference>
<accession>G8ZWA9</accession>
<dbReference type="EMBL" id="HE616747">
    <property type="protein sequence ID" value="CCE92903.1"/>
    <property type="molecule type" value="Genomic_DNA"/>
</dbReference>
<dbReference type="GeneID" id="11501205"/>
<dbReference type="SUPFAM" id="SSF118310">
    <property type="entry name" value="AN1-like Zinc finger"/>
    <property type="match status" value="1"/>
</dbReference>
<evidence type="ECO:0000313" key="7">
    <source>
        <dbReference type="Proteomes" id="UP000005627"/>
    </source>
</evidence>
<organism evidence="6 7">
    <name type="scientific">Torulaspora delbrueckii</name>
    <name type="common">Yeast</name>
    <name type="synonym">Candida colliculosa</name>
    <dbReference type="NCBI Taxonomy" id="4950"/>
    <lineage>
        <taxon>Eukaryota</taxon>
        <taxon>Fungi</taxon>
        <taxon>Dikarya</taxon>
        <taxon>Ascomycota</taxon>
        <taxon>Saccharomycotina</taxon>
        <taxon>Saccharomycetes</taxon>
        <taxon>Saccharomycetales</taxon>
        <taxon>Saccharomycetaceae</taxon>
        <taxon>Torulaspora</taxon>
    </lineage>
</organism>
<dbReference type="eggNOG" id="KOG3183">
    <property type="taxonomic scope" value="Eukaryota"/>
</dbReference>
<dbReference type="RefSeq" id="XP_003682114.1">
    <property type="nucleotide sequence ID" value="XM_003682066.1"/>
</dbReference>
<dbReference type="InParanoid" id="G8ZWA9"/>
<dbReference type="STRING" id="1076872.G8ZWA9"/>
<proteinExistence type="predicted"/>
<dbReference type="Pfam" id="PF01428">
    <property type="entry name" value="zf-AN1"/>
    <property type="match status" value="1"/>
</dbReference>
<evidence type="ECO:0000259" key="5">
    <source>
        <dbReference type="PROSITE" id="PS51039"/>
    </source>
</evidence>
<keyword evidence="7" id="KW-1185">Reference proteome</keyword>
<keyword evidence="3" id="KW-0862">Zinc</keyword>
<dbReference type="OrthoDB" id="431929at2759"/>
<dbReference type="Proteomes" id="UP000005627">
    <property type="component" value="Chromosome 6"/>
</dbReference>
<dbReference type="HOGENOM" id="CLU_052358_2_1_1"/>
<evidence type="ECO:0000256" key="4">
    <source>
        <dbReference type="PROSITE-ProRule" id="PRU00449"/>
    </source>
</evidence>
<protein>
    <recommendedName>
        <fullName evidence="5">AN1-type domain-containing protein</fullName>
    </recommendedName>
</protein>
<evidence type="ECO:0000313" key="6">
    <source>
        <dbReference type="EMBL" id="CCE92903.1"/>
    </source>
</evidence>
<dbReference type="InterPro" id="IPR000058">
    <property type="entry name" value="Znf_AN1"/>
</dbReference>
<dbReference type="InterPro" id="IPR057358">
    <property type="entry name" value="UBL_ZFAND1-like"/>
</dbReference>
<dbReference type="KEGG" id="tdl:TDEL_0F00920"/>
<evidence type="ECO:0000256" key="1">
    <source>
        <dbReference type="ARBA" id="ARBA00022723"/>
    </source>
</evidence>
<dbReference type="AlphaFoldDB" id="G8ZWA9"/>
<dbReference type="Pfam" id="PF25327">
    <property type="entry name" value="UBL_ZFAND1"/>
    <property type="match status" value="1"/>
</dbReference>
<sequence>MSATVERESGMLDVGTHCAFCRQLDFLPFHCTYCNSDFCSSHRSKESHHCKWLIETDKKNAPTVAKTKDNNGKYFKSLMPEKGYIRVQQDKKESAKPPRIRSNGNRSALDKLTRFFKRKEASRKTSKSKPNAMIQLTKLKRSAQGDDKIPMANRLYVYCYAIDDDQDESKEHEIYINKIRPVGGALDSIAKQLNVSNRNSDFNATSKEKLFLYKKDSKSGELICLDPSDRVVTEIKDLDTLYLVRGDDKI</sequence>
<dbReference type="InterPro" id="IPR035896">
    <property type="entry name" value="AN1-like_Znf"/>
</dbReference>
<dbReference type="GO" id="GO:0043161">
    <property type="term" value="P:proteasome-mediated ubiquitin-dependent protein catabolic process"/>
    <property type="evidence" value="ECO:0007669"/>
    <property type="project" value="EnsemblFungi"/>
</dbReference>